<dbReference type="PANTHER" id="PTHR30363">
    <property type="entry name" value="HTH-TYPE TRANSCRIPTIONAL REGULATOR SRLR-RELATED"/>
    <property type="match status" value="1"/>
</dbReference>
<feature type="domain" description="HTH deoR-type" evidence="4">
    <location>
        <begin position="35"/>
        <end position="90"/>
    </location>
</feature>
<keyword evidence="3" id="KW-0804">Transcription</keyword>
<dbReference type="InterPro" id="IPR050313">
    <property type="entry name" value="Carb_Metab_HTH_regulators"/>
</dbReference>
<dbReference type="SUPFAM" id="SSF100950">
    <property type="entry name" value="NagB/RpiA/CoA transferase-like"/>
    <property type="match status" value="1"/>
</dbReference>
<dbReference type="SMART" id="SM01134">
    <property type="entry name" value="DeoRC"/>
    <property type="match status" value="1"/>
</dbReference>
<dbReference type="Gene3D" id="1.10.10.10">
    <property type="entry name" value="Winged helix-like DNA-binding domain superfamily/Winged helix DNA-binding domain"/>
    <property type="match status" value="1"/>
</dbReference>
<dbReference type="SMART" id="SM00420">
    <property type="entry name" value="HTH_DEOR"/>
    <property type="match status" value="1"/>
</dbReference>
<evidence type="ECO:0000256" key="1">
    <source>
        <dbReference type="ARBA" id="ARBA00023015"/>
    </source>
</evidence>
<dbReference type="PROSITE" id="PS00894">
    <property type="entry name" value="HTH_DEOR_1"/>
    <property type="match status" value="1"/>
</dbReference>
<name>A0ABS2CP33_9MICO</name>
<dbReference type="Gene3D" id="3.40.50.1360">
    <property type="match status" value="1"/>
</dbReference>
<protein>
    <submittedName>
        <fullName evidence="5">DeoR/GlpR transcriptional regulator</fullName>
    </submittedName>
</protein>
<dbReference type="SUPFAM" id="SSF46785">
    <property type="entry name" value="Winged helix' DNA-binding domain"/>
    <property type="match status" value="1"/>
</dbReference>
<keyword evidence="6" id="KW-1185">Reference proteome</keyword>
<dbReference type="InterPro" id="IPR036390">
    <property type="entry name" value="WH_DNA-bd_sf"/>
</dbReference>
<gene>
    <name evidence="5" type="ORF">JQN70_12370</name>
</gene>
<dbReference type="PRINTS" id="PR00037">
    <property type="entry name" value="HTHLACR"/>
</dbReference>
<dbReference type="Pfam" id="PF00455">
    <property type="entry name" value="DeoRC"/>
    <property type="match status" value="1"/>
</dbReference>
<dbReference type="InterPro" id="IPR018356">
    <property type="entry name" value="Tscrpt_reg_HTH_DeoR_CS"/>
</dbReference>
<dbReference type="EMBL" id="JAFDVD010000013">
    <property type="protein sequence ID" value="MBM6401188.1"/>
    <property type="molecule type" value="Genomic_DNA"/>
</dbReference>
<keyword evidence="1" id="KW-0805">Transcription regulation</keyword>
<evidence type="ECO:0000256" key="2">
    <source>
        <dbReference type="ARBA" id="ARBA00023125"/>
    </source>
</evidence>
<dbReference type="InterPro" id="IPR037171">
    <property type="entry name" value="NagB/RpiA_transferase-like"/>
</dbReference>
<dbReference type="PROSITE" id="PS51000">
    <property type="entry name" value="HTH_DEOR_2"/>
    <property type="match status" value="1"/>
</dbReference>
<comment type="caution">
    <text evidence="5">The sequence shown here is derived from an EMBL/GenBank/DDBJ whole genome shotgun (WGS) entry which is preliminary data.</text>
</comment>
<dbReference type="InterPro" id="IPR036388">
    <property type="entry name" value="WH-like_DNA-bd_sf"/>
</dbReference>
<dbReference type="PANTHER" id="PTHR30363:SF44">
    <property type="entry name" value="AGA OPERON TRANSCRIPTIONAL REPRESSOR-RELATED"/>
    <property type="match status" value="1"/>
</dbReference>
<keyword evidence="2" id="KW-0238">DNA-binding</keyword>
<accession>A0ABS2CP33</accession>
<dbReference type="Proteomes" id="UP001430172">
    <property type="component" value="Unassembled WGS sequence"/>
</dbReference>
<dbReference type="InterPro" id="IPR001034">
    <property type="entry name" value="DeoR_HTH"/>
</dbReference>
<reference evidence="5" key="1">
    <citation type="submission" date="2021-02" db="EMBL/GenBank/DDBJ databases">
        <title>Phycicoccus sp. MQZ13P-5T, whole genome shotgun sequence.</title>
        <authorList>
            <person name="Tuo L."/>
        </authorList>
    </citation>
    <scope>NUCLEOTIDE SEQUENCE</scope>
    <source>
        <strain evidence="5">MQZ13P-5</strain>
    </source>
</reference>
<sequence>MRRITAPIEHSRTTTPLTGHYDARVGEDAIGASTPSSRWAAVLDLLATRGRLSVSETAVHLRVSEATVRRDFAELARRQLVTRHHGGVVATSVAYELPYRYRSSQADGELERIAAHAASLVHPGEVVALNGGTTTTATARALTAREDLAGENGPALTLVTNALNIAAEAVLRPHVRCVSLGGVARPESYEVSGPLAAQVVAQLWFDVAVVGVHALSAAEGATCADEDEAAVVRAMVERSRRVVVVAGAGKLGSRTFASICPAERIGTLVTTAPEDASEVAALRARGVVVDCV</sequence>
<evidence type="ECO:0000313" key="5">
    <source>
        <dbReference type="EMBL" id="MBM6401188.1"/>
    </source>
</evidence>
<dbReference type="InterPro" id="IPR014036">
    <property type="entry name" value="DeoR-like_C"/>
</dbReference>
<dbReference type="Pfam" id="PF08220">
    <property type="entry name" value="HTH_DeoR"/>
    <property type="match status" value="1"/>
</dbReference>
<evidence type="ECO:0000313" key="6">
    <source>
        <dbReference type="Proteomes" id="UP001430172"/>
    </source>
</evidence>
<evidence type="ECO:0000259" key="4">
    <source>
        <dbReference type="PROSITE" id="PS51000"/>
    </source>
</evidence>
<evidence type="ECO:0000256" key="3">
    <source>
        <dbReference type="ARBA" id="ARBA00023163"/>
    </source>
</evidence>
<organism evidence="5 6">
    <name type="scientific">Phycicoccus sonneratiae</name>
    <dbReference type="NCBI Taxonomy" id="2807628"/>
    <lineage>
        <taxon>Bacteria</taxon>
        <taxon>Bacillati</taxon>
        <taxon>Actinomycetota</taxon>
        <taxon>Actinomycetes</taxon>
        <taxon>Micrococcales</taxon>
        <taxon>Intrasporangiaceae</taxon>
        <taxon>Phycicoccus</taxon>
    </lineage>
</organism>
<proteinExistence type="predicted"/>